<proteinExistence type="predicted"/>
<dbReference type="PANTHER" id="PTHR30492:SF0">
    <property type="entry name" value="METHYLGLYOXAL SYNTHASE"/>
    <property type="match status" value="1"/>
</dbReference>
<dbReference type="RefSeq" id="WP_102714138.1">
    <property type="nucleotide sequence ID" value="NZ_PJKA01000012.1"/>
</dbReference>
<dbReference type="PROSITE" id="PS50146">
    <property type="entry name" value="DAGK"/>
    <property type="match status" value="1"/>
</dbReference>
<gene>
    <name evidence="2" type="ORF">CXU22_07510</name>
</gene>
<dbReference type="PANTHER" id="PTHR30492">
    <property type="entry name" value="METHYLGLYOXAL SYNTHASE"/>
    <property type="match status" value="1"/>
</dbReference>
<dbReference type="SMART" id="SM00046">
    <property type="entry name" value="DAGKc"/>
    <property type="match status" value="1"/>
</dbReference>
<dbReference type="OrthoDB" id="9786026at2"/>
<name>A0A2N8HCH2_9BACT</name>
<dbReference type="InterPro" id="IPR045540">
    <property type="entry name" value="YegS/DAGK_C"/>
</dbReference>
<protein>
    <recommendedName>
        <fullName evidence="1">DAGKc domain-containing protein</fullName>
    </recommendedName>
</protein>
<evidence type="ECO:0000313" key="2">
    <source>
        <dbReference type="EMBL" id="PNC17591.1"/>
    </source>
</evidence>
<dbReference type="GO" id="GO:0005829">
    <property type="term" value="C:cytosol"/>
    <property type="evidence" value="ECO:0007669"/>
    <property type="project" value="TreeGrafter"/>
</dbReference>
<dbReference type="InterPro" id="IPR016064">
    <property type="entry name" value="NAD/diacylglycerol_kinase_sf"/>
</dbReference>
<dbReference type="Gene3D" id="3.40.50.10330">
    <property type="entry name" value="Probable inorganic polyphosphate/atp-NAD kinase, domain 1"/>
    <property type="match status" value="1"/>
</dbReference>
<dbReference type="InterPro" id="IPR017438">
    <property type="entry name" value="ATP-NAD_kinase_N"/>
</dbReference>
<feature type="domain" description="DAGKc" evidence="1">
    <location>
        <begin position="1"/>
        <end position="124"/>
    </location>
</feature>
<dbReference type="EMBL" id="PJKA01000012">
    <property type="protein sequence ID" value="PNC17591.1"/>
    <property type="molecule type" value="Genomic_DNA"/>
</dbReference>
<dbReference type="Proteomes" id="UP000236000">
    <property type="component" value="Unassembled WGS sequence"/>
</dbReference>
<reference evidence="2 3" key="1">
    <citation type="journal article" date="2017" name="BMC Genomics">
        <title>Genome sequencing of 39 Akkermansia muciniphila isolates reveals its population structure, genomic and functional diverisity, and global distribution in mammalian gut microbiotas.</title>
        <authorList>
            <person name="Guo X."/>
            <person name="Li S."/>
            <person name="Zhang J."/>
            <person name="Wu F."/>
            <person name="Li X."/>
            <person name="Wu D."/>
            <person name="Zhang M."/>
            <person name="Ou Z."/>
            <person name="Jie Z."/>
            <person name="Yan Q."/>
            <person name="Li P."/>
            <person name="Yi J."/>
            <person name="Peng Y."/>
        </authorList>
    </citation>
    <scope>NUCLEOTIDE SEQUENCE [LARGE SCALE GENOMIC DNA]</scope>
    <source>
        <strain evidence="2 3">GP24</strain>
    </source>
</reference>
<dbReference type="Gene3D" id="2.60.200.40">
    <property type="match status" value="1"/>
</dbReference>
<dbReference type="Pfam" id="PF19279">
    <property type="entry name" value="YegS_C"/>
    <property type="match status" value="1"/>
</dbReference>
<evidence type="ECO:0000313" key="3">
    <source>
        <dbReference type="Proteomes" id="UP000236000"/>
    </source>
</evidence>
<comment type="caution">
    <text evidence="2">The sequence shown here is derived from an EMBL/GenBank/DDBJ whole genome shotgun (WGS) entry which is preliminary data.</text>
</comment>
<dbReference type="GO" id="GO:0019242">
    <property type="term" value="P:methylglyoxal biosynthetic process"/>
    <property type="evidence" value="ECO:0007669"/>
    <property type="project" value="InterPro"/>
</dbReference>
<evidence type="ECO:0000259" key="1">
    <source>
        <dbReference type="PROSITE" id="PS50146"/>
    </source>
</evidence>
<dbReference type="AlphaFoldDB" id="A0A2N8HCH2"/>
<dbReference type="SUPFAM" id="SSF111331">
    <property type="entry name" value="NAD kinase/diacylglycerol kinase-like"/>
    <property type="match status" value="1"/>
</dbReference>
<dbReference type="InterPro" id="IPR004363">
    <property type="entry name" value="Methylgl_synth"/>
</dbReference>
<accession>A0A2N8HCH2</accession>
<dbReference type="Pfam" id="PF00781">
    <property type="entry name" value="DAGK_cat"/>
    <property type="match status" value="1"/>
</dbReference>
<dbReference type="InterPro" id="IPR001206">
    <property type="entry name" value="Diacylglycerol_kinase_cat_dom"/>
</dbReference>
<dbReference type="GO" id="GO:0008929">
    <property type="term" value="F:methylglyoxal synthase activity"/>
    <property type="evidence" value="ECO:0007669"/>
    <property type="project" value="InterPro"/>
</dbReference>
<dbReference type="GO" id="GO:0016301">
    <property type="term" value="F:kinase activity"/>
    <property type="evidence" value="ECO:0007669"/>
    <property type="project" value="InterPro"/>
</dbReference>
<organism evidence="2 3">
    <name type="scientific">Akkermansia muciniphila</name>
    <dbReference type="NCBI Taxonomy" id="239935"/>
    <lineage>
        <taxon>Bacteria</taxon>
        <taxon>Pseudomonadati</taxon>
        <taxon>Verrucomicrobiota</taxon>
        <taxon>Verrucomicrobiia</taxon>
        <taxon>Verrucomicrobiales</taxon>
        <taxon>Akkermansiaceae</taxon>
        <taxon>Akkermansia</taxon>
    </lineage>
</organism>
<sequence>MRIPLFFNNTARSARAERFRRWLDRRRDLFDVIEPESRADMLHHLTARAASGAAVVAVAGGDGTLGVAAEALCNTGTALAPFPAGTMNVFSREIGIRQDFDHALHVLNAGRSREVDLFAFNGHPFLQMAGIGADARAVELTTWEMKKKWKAFAYVIAGARACTERQPRLTLSTDDGRVLEGGAILFGNGRRYGGPLNFFAEAGNDDGLLDAVVFQRSIPSIIGECLMAAAHGGFHSRRHGHFEYIQMTGGTVTSAGQAACELDGDYAGNAPVRITRHGTLKVLVP</sequence>